<dbReference type="SUPFAM" id="SSF74650">
    <property type="entry name" value="Galactose mutarotase-like"/>
    <property type="match status" value="1"/>
</dbReference>
<comment type="caution">
    <text evidence="9">Lacks conserved residue(s) required for the propagation of feature annotation.</text>
</comment>
<keyword evidence="6" id="KW-0325">Glycoprotein</keyword>
<evidence type="ECO:0000313" key="13">
    <source>
        <dbReference type="EMBL" id="EIE19743.1"/>
    </source>
</evidence>
<dbReference type="AlphaFoldDB" id="I0YMX4"/>
<dbReference type="InterPro" id="IPR025887">
    <property type="entry name" value="Glyco_hydro_31_N_dom"/>
</dbReference>
<evidence type="ECO:0000256" key="6">
    <source>
        <dbReference type="ARBA" id="ARBA00023180"/>
    </source>
</evidence>
<dbReference type="GeneID" id="17037715"/>
<dbReference type="EMBL" id="AGSI01000018">
    <property type="protein sequence ID" value="EIE19743.1"/>
    <property type="molecule type" value="Genomic_DNA"/>
</dbReference>
<evidence type="ECO:0000259" key="12">
    <source>
        <dbReference type="PROSITE" id="PS51448"/>
    </source>
</evidence>
<dbReference type="Proteomes" id="UP000007264">
    <property type="component" value="Unassembled WGS sequence"/>
</dbReference>
<evidence type="ECO:0000256" key="1">
    <source>
        <dbReference type="ARBA" id="ARBA00004370"/>
    </source>
</evidence>
<dbReference type="GO" id="GO:0016020">
    <property type="term" value="C:membrane"/>
    <property type="evidence" value="ECO:0007669"/>
    <property type="project" value="UniProtKB-SubCell"/>
</dbReference>
<dbReference type="SUPFAM" id="SSF51011">
    <property type="entry name" value="Glycosyl hydrolase domain"/>
    <property type="match status" value="1"/>
</dbReference>
<dbReference type="OrthoDB" id="526025at2759"/>
<organism evidence="13 14">
    <name type="scientific">Coccomyxa subellipsoidea (strain C-169)</name>
    <name type="common">Green microalga</name>
    <dbReference type="NCBI Taxonomy" id="574566"/>
    <lineage>
        <taxon>Eukaryota</taxon>
        <taxon>Viridiplantae</taxon>
        <taxon>Chlorophyta</taxon>
        <taxon>core chlorophytes</taxon>
        <taxon>Trebouxiophyceae</taxon>
        <taxon>Trebouxiophyceae incertae sedis</taxon>
        <taxon>Coccomyxaceae</taxon>
        <taxon>Coccomyxa</taxon>
        <taxon>Coccomyxa subellipsoidea</taxon>
    </lineage>
</organism>
<evidence type="ECO:0000256" key="3">
    <source>
        <dbReference type="ARBA" id="ARBA00022801"/>
    </source>
</evidence>
<evidence type="ECO:0000256" key="8">
    <source>
        <dbReference type="ARBA" id="ARBA00041343"/>
    </source>
</evidence>
<evidence type="ECO:0000256" key="2">
    <source>
        <dbReference type="ARBA" id="ARBA00007806"/>
    </source>
</evidence>
<dbReference type="KEGG" id="csl:COCSUDRAFT_31111"/>
<dbReference type="Pfam" id="PF13802">
    <property type="entry name" value="Gal_mutarotas_2"/>
    <property type="match status" value="1"/>
</dbReference>
<comment type="subcellular location">
    <subcellularLocation>
        <location evidence="1">Membrane</location>
    </subcellularLocation>
</comment>
<protein>
    <recommendedName>
        <fullName evidence="8">Maltase</fullName>
    </recommendedName>
</protein>
<keyword evidence="11" id="KW-0732">Signal</keyword>
<dbReference type="Gene3D" id="3.20.20.80">
    <property type="entry name" value="Glycosidases"/>
    <property type="match status" value="1"/>
</dbReference>
<dbReference type="Pfam" id="PF00088">
    <property type="entry name" value="Trefoil"/>
    <property type="match status" value="1"/>
</dbReference>
<evidence type="ECO:0000256" key="5">
    <source>
        <dbReference type="ARBA" id="ARBA00023157"/>
    </source>
</evidence>
<comment type="similarity">
    <text evidence="2 10">Belongs to the glycosyl hydrolase 31 family.</text>
</comment>
<keyword evidence="3 10" id="KW-0378">Hydrolase</keyword>
<dbReference type="Gene3D" id="2.60.40.1760">
    <property type="entry name" value="glycosyl hydrolase (family 31)"/>
    <property type="match status" value="1"/>
</dbReference>
<sequence length="833" mass="91708">MASTSKRQQRRPCLPSAALCALVVAASLGSALVRCQTGGFGSPSPGPGQCDASGPRQECGWNGIEDWKCASKGCCYDGKTPTEVGTANVKYTAPVCFKPNGGASTYDLSGGFTAAANGNGLQGTLKQSGTGTQPELGPDIKTLTILVENVTPDILHAKIGAPGRWEIPKSIFLTPNVTASNGPANYQFNYSASPFTFAVARADSNGEALFNTVGTRLVIKDQYMEISTTVPETAALYGLGERTSSTGLELRRDGIPLALWNRDHQAALPDQNVYGSHPILMDVREDGSAHGVLLLNSNAMDVVLTKTRVQWRVTGGVLDFYFLMGPTPNAVLDQLTTIIGRPVMPPYWSLGLMNSKYGYGSAEFYHQILNGYGNASIPLETFVSDSQYMNHDEDFTLGDKFPLAEMKDFMNRIKAQGQRWVPILDPNIHIRKGYAPYDSGIKQDIFMKDVSGKPYVGQLWPGACHWPDFKNPNATTWWTSMIKSVYDDLKLDGLWIDMNEPSNYCTGDVCWNDDTVPARNDFVCMLGCVSGRDQVMATAGNKSITLNESYFNPPYAINNGDNAYNISYKTVAITAYHYDGTLVYNAHNLYGMLETLATASALQKLRNKRQFILTRSTFLGSGAYAAHWTGDTNSKWEDMRWSIPTILNNGIAGISFSGADICGFMMKATDELCSRWAAVGAFYPYARNHHSDGWQEFFRWESTSTVARKVLATRYRLLPYLYTAFFDSHTYGCPVARPLFFTFPADNTTRNIGEQWMMGDALLVSPIMYEKTTSVRAYFPQGTWYDFYSGRVLDASAGGKWDYVSVSVIPKPPFRKCCCPCLPFAVSVPGMSM</sequence>
<dbReference type="Gene3D" id="4.10.110.10">
    <property type="entry name" value="Spasmolytic Protein, domain 1"/>
    <property type="match status" value="1"/>
</dbReference>
<comment type="caution">
    <text evidence="13">The sequence shown here is derived from an EMBL/GenBank/DDBJ whole genome shotgun (WGS) entry which is preliminary data.</text>
</comment>
<dbReference type="GO" id="GO:0005975">
    <property type="term" value="P:carbohydrate metabolic process"/>
    <property type="evidence" value="ECO:0007669"/>
    <property type="project" value="InterPro"/>
</dbReference>
<dbReference type="CDD" id="cd06602">
    <property type="entry name" value="GH31_MGAM_SI_GAA"/>
    <property type="match status" value="1"/>
</dbReference>
<dbReference type="InterPro" id="IPR013780">
    <property type="entry name" value="Glyco_hydro_b"/>
</dbReference>
<dbReference type="InterPro" id="IPR048395">
    <property type="entry name" value="Glyco_hydro_31_C"/>
</dbReference>
<dbReference type="InterPro" id="IPR000519">
    <property type="entry name" value="P_trefoil_dom"/>
</dbReference>
<dbReference type="GO" id="GO:0004553">
    <property type="term" value="F:hydrolase activity, hydrolyzing O-glycosyl compounds"/>
    <property type="evidence" value="ECO:0007669"/>
    <property type="project" value="InterPro"/>
</dbReference>
<keyword evidence="14" id="KW-1185">Reference proteome</keyword>
<dbReference type="InterPro" id="IPR044913">
    <property type="entry name" value="P_trefoil_dom_sf"/>
</dbReference>
<evidence type="ECO:0000256" key="4">
    <source>
        <dbReference type="ARBA" id="ARBA00023136"/>
    </source>
</evidence>
<evidence type="ECO:0000256" key="11">
    <source>
        <dbReference type="SAM" id="SignalP"/>
    </source>
</evidence>
<feature type="disulfide bond" evidence="9">
    <location>
        <begin position="59"/>
        <end position="74"/>
    </location>
</feature>
<dbReference type="PANTHER" id="PTHR22762">
    <property type="entry name" value="ALPHA-GLUCOSIDASE"/>
    <property type="match status" value="1"/>
</dbReference>
<dbReference type="Gene3D" id="2.60.40.1180">
    <property type="entry name" value="Golgi alpha-mannosidase II"/>
    <property type="match status" value="1"/>
</dbReference>
<evidence type="ECO:0000256" key="7">
    <source>
        <dbReference type="ARBA" id="ARBA00023295"/>
    </source>
</evidence>
<dbReference type="PANTHER" id="PTHR22762:SF133">
    <property type="entry name" value="P-TYPE DOMAIN-CONTAINING PROTEIN"/>
    <property type="match status" value="1"/>
</dbReference>
<evidence type="ECO:0000256" key="9">
    <source>
        <dbReference type="PROSITE-ProRule" id="PRU00779"/>
    </source>
</evidence>
<dbReference type="eggNOG" id="KOG1065">
    <property type="taxonomic scope" value="Eukaryota"/>
</dbReference>
<dbReference type="CDD" id="cd00111">
    <property type="entry name" value="Trefoil"/>
    <property type="match status" value="1"/>
</dbReference>
<keyword evidence="5 9" id="KW-1015">Disulfide bond</keyword>
<reference evidence="13 14" key="1">
    <citation type="journal article" date="2012" name="Genome Biol.">
        <title>The genome of the polar eukaryotic microalga coccomyxa subellipsoidea reveals traits of cold adaptation.</title>
        <authorList>
            <person name="Blanc G."/>
            <person name="Agarkova I."/>
            <person name="Grimwood J."/>
            <person name="Kuo A."/>
            <person name="Brueggeman A."/>
            <person name="Dunigan D."/>
            <person name="Gurnon J."/>
            <person name="Ladunga I."/>
            <person name="Lindquist E."/>
            <person name="Lucas S."/>
            <person name="Pangilinan J."/>
            <person name="Proschold T."/>
            <person name="Salamov A."/>
            <person name="Schmutz J."/>
            <person name="Weeks D."/>
            <person name="Yamada T."/>
            <person name="Claverie J.M."/>
            <person name="Grigoriev I."/>
            <person name="Van Etten J."/>
            <person name="Lomsadze A."/>
            <person name="Borodovsky M."/>
        </authorList>
    </citation>
    <scope>NUCLEOTIDE SEQUENCE [LARGE SCALE GENOMIC DNA]</scope>
    <source>
        <strain evidence="13 14">C-169</strain>
    </source>
</reference>
<name>I0YMX4_COCSC</name>
<keyword evidence="4" id="KW-0472">Membrane</keyword>
<dbReference type="Pfam" id="PF01055">
    <property type="entry name" value="Glyco_hydro_31_2nd"/>
    <property type="match status" value="1"/>
</dbReference>
<dbReference type="GO" id="GO:0030246">
    <property type="term" value="F:carbohydrate binding"/>
    <property type="evidence" value="ECO:0007669"/>
    <property type="project" value="InterPro"/>
</dbReference>
<dbReference type="SUPFAM" id="SSF57492">
    <property type="entry name" value="Trefoil"/>
    <property type="match status" value="1"/>
</dbReference>
<feature type="domain" description="P-type" evidence="12">
    <location>
        <begin position="48"/>
        <end position="100"/>
    </location>
</feature>
<dbReference type="InterPro" id="IPR000322">
    <property type="entry name" value="Glyco_hydro_31_TIM"/>
</dbReference>
<accession>I0YMX4</accession>
<dbReference type="RefSeq" id="XP_005644287.1">
    <property type="nucleotide sequence ID" value="XM_005644230.1"/>
</dbReference>
<dbReference type="InterPro" id="IPR011013">
    <property type="entry name" value="Gal_mutarotase_sf_dom"/>
</dbReference>
<keyword evidence="7 10" id="KW-0326">Glycosidase</keyword>
<dbReference type="InterPro" id="IPR030458">
    <property type="entry name" value="Glyco_hydro_31_AS"/>
</dbReference>
<dbReference type="InterPro" id="IPR017853">
    <property type="entry name" value="GH"/>
</dbReference>
<dbReference type="PROSITE" id="PS51448">
    <property type="entry name" value="P_TREFOIL_2"/>
    <property type="match status" value="1"/>
</dbReference>
<proteinExistence type="inferred from homology"/>
<dbReference type="PROSITE" id="PS00129">
    <property type="entry name" value="GLYCOSYL_HYDROL_F31_1"/>
    <property type="match status" value="1"/>
</dbReference>
<evidence type="ECO:0000313" key="14">
    <source>
        <dbReference type="Proteomes" id="UP000007264"/>
    </source>
</evidence>
<feature type="chain" id="PRO_5003637117" description="Maltase" evidence="11">
    <location>
        <begin position="36"/>
        <end position="833"/>
    </location>
</feature>
<dbReference type="SUPFAM" id="SSF51445">
    <property type="entry name" value="(Trans)glycosidases"/>
    <property type="match status" value="1"/>
</dbReference>
<dbReference type="Pfam" id="PF21365">
    <property type="entry name" value="Glyco_hydro_31_3rd"/>
    <property type="match status" value="1"/>
</dbReference>
<feature type="signal peptide" evidence="11">
    <location>
        <begin position="1"/>
        <end position="35"/>
    </location>
</feature>
<gene>
    <name evidence="13" type="ORF">COCSUDRAFT_31111</name>
</gene>
<evidence type="ECO:0000256" key="10">
    <source>
        <dbReference type="RuleBase" id="RU361185"/>
    </source>
</evidence>
<dbReference type="CDD" id="cd14752">
    <property type="entry name" value="GH31_N"/>
    <property type="match status" value="1"/>
</dbReference>